<dbReference type="PANTHER" id="PTHR30537">
    <property type="entry name" value="HTH-TYPE TRANSCRIPTIONAL REGULATOR"/>
    <property type="match status" value="1"/>
</dbReference>
<dbReference type="GeneID" id="46911357"/>
<dbReference type="GO" id="GO:0003700">
    <property type="term" value="F:DNA-binding transcription factor activity"/>
    <property type="evidence" value="ECO:0007669"/>
    <property type="project" value="InterPro"/>
</dbReference>
<evidence type="ECO:0000256" key="3">
    <source>
        <dbReference type="ARBA" id="ARBA00023125"/>
    </source>
</evidence>
<evidence type="ECO:0000259" key="5">
    <source>
        <dbReference type="PROSITE" id="PS50931"/>
    </source>
</evidence>
<gene>
    <name evidence="6" type="ORF">BLL42_24040</name>
</gene>
<dbReference type="PROSITE" id="PS50931">
    <property type="entry name" value="HTH_LYSR"/>
    <property type="match status" value="1"/>
</dbReference>
<dbReference type="InterPro" id="IPR036388">
    <property type="entry name" value="WH-like_DNA-bd_sf"/>
</dbReference>
<dbReference type="PANTHER" id="PTHR30537:SF26">
    <property type="entry name" value="GLYCINE CLEAVAGE SYSTEM TRANSCRIPTIONAL ACTIVATOR"/>
    <property type="match status" value="1"/>
</dbReference>
<dbReference type="RefSeq" id="WP_071554975.1">
    <property type="nucleotide sequence ID" value="NZ_CP017886.1"/>
</dbReference>
<dbReference type="InterPro" id="IPR058163">
    <property type="entry name" value="LysR-type_TF_proteobact-type"/>
</dbReference>
<dbReference type="PRINTS" id="PR00039">
    <property type="entry name" value="HTHLYSR"/>
</dbReference>
<dbReference type="Proteomes" id="UP000182567">
    <property type="component" value="Chromosome"/>
</dbReference>
<dbReference type="SUPFAM" id="SSF53850">
    <property type="entry name" value="Periplasmic binding protein-like II"/>
    <property type="match status" value="1"/>
</dbReference>
<dbReference type="Pfam" id="PF03466">
    <property type="entry name" value="LysR_substrate"/>
    <property type="match status" value="1"/>
</dbReference>
<dbReference type="InterPro" id="IPR000847">
    <property type="entry name" value="LysR_HTH_N"/>
</dbReference>
<dbReference type="Gene3D" id="3.40.190.10">
    <property type="entry name" value="Periplasmic binding protein-like II"/>
    <property type="match status" value="2"/>
</dbReference>
<dbReference type="AlphaFoldDB" id="A0A1J0ERJ8"/>
<evidence type="ECO:0000256" key="2">
    <source>
        <dbReference type="ARBA" id="ARBA00023015"/>
    </source>
</evidence>
<dbReference type="OrthoDB" id="5526340at2"/>
<dbReference type="SUPFAM" id="SSF46785">
    <property type="entry name" value="Winged helix' DNA-binding domain"/>
    <property type="match status" value="1"/>
</dbReference>
<feature type="domain" description="HTH lysR-type" evidence="5">
    <location>
        <begin position="5"/>
        <end position="62"/>
    </location>
</feature>
<evidence type="ECO:0000313" key="7">
    <source>
        <dbReference type="Proteomes" id="UP000182567"/>
    </source>
</evidence>
<dbReference type="InterPro" id="IPR036390">
    <property type="entry name" value="WH_DNA-bd_sf"/>
</dbReference>
<dbReference type="GO" id="GO:0043565">
    <property type="term" value="F:sequence-specific DNA binding"/>
    <property type="evidence" value="ECO:0007669"/>
    <property type="project" value="TreeGrafter"/>
</dbReference>
<organism evidence="6 7">
    <name type="scientific">Pseudomonas frederiksbergensis</name>
    <dbReference type="NCBI Taxonomy" id="104087"/>
    <lineage>
        <taxon>Bacteria</taxon>
        <taxon>Pseudomonadati</taxon>
        <taxon>Pseudomonadota</taxon>
        <taxon>Gammaproteobacteria</taxon>
        <taxon>Pseudomonadales</taxon>
        <taxon>Pseudomonadaceae</taxon>
        <taxon>Pseudomonas</taxon>
    </lineage>
</organism>
<evidence type="ECO:0000256" key="4">
    <source>
        <dbReference type="ARBA" id="ARBA00023163"/>
    </source>
</evidence>
<dbReference type="CDD" id="cd08432">
    <property type="entry name" value="PBP2_GcdR_TrpI_HvrB_AmpR_like"/>
    <property type="match status" value="1"/>
</dbReference>
<dbReference type="EMBL" id="CP017886">
    <property type="protein sequence ID" value="APC18630.1"/>
    <property type="molecule type" value="Genomic_DNA"/>
</dbReference>
<dbReference type="GO" id="GO:0006351">
    <property type="term" value="P:DNA-templated transcription"/>
    <property type="evidence" value="ECO:0007669"/>
    <property type="project" value="TreeGrafter"/>
</dbReference>
<keyword evidence="3" id="KW-0238">DNA-binding</keyword>
<name>A0A1J0ERJ8_9PSED</name>
<reference evidence="7" key="1">
    <citation type="submission" date="2016-10" db="EMBL/GenBank/DDBJ databases">
        <title>Pseudomonas frederiksbergensis ERGS4:02 complete genome.</title>
        <authorList>
            <person name="Kumar R."/>
            <person name="Acharya V."/>
            <person name="Singh D."/>
        </authorList>
    </citation>
    <scope>NUCLEOTIDE SEQUENCE [LARGE SCALE GENOMIC DNA]</scope>
    <source>
        <strain evidence="7">ERGS4:02</strain>
    </source>
</reference>
<dbReference type="InterPro" id="IPR005119">
    <property type="entry name" value="LysR_subst-bd"/>
</dbReference>
<sequence length="300" mass="33263">MARVPSLDALRTFLLAGTYLNVSRTADELCLTQSAVSRQLKLLEEQLEVQLFTRTNRGLALTEKGRQYFLQIQKPMAQIHKATIDLLPMQKTLVLGVDGAFARTWLVKRLPRFRALHPDIELELRLSASMNSMTGSQLPAGCEVHIVFGAPPWPGYRFQALLELQEFPVCSPVLTRGSTPLSKPADLLNQTLIHEGDRTTWRRWLAAANATDYESAKATMADDSLTCLSMAIDGQGVAIGDNLTCADYIESGALLKPFAETVALNETFCLVVSEENSVNGTVRAFCDWLNSVFNDREVTR</sequence>
<dbReference type="Pfam" id="PF00126">
    <property type="entry name" value="HTH_1"/>
    <property type="match status" value="1"/>
</dbReference>
<evidence type="ECO:0000313" key="6">
    <source>
        <dbReference type="EMBL" id="APC18630.1"/>
    </source>
</evidence>
<keyword evidence="4" id="KW-0804">Transcription</keyword>
<evidence type="ECO:0000256" key="1">
    <source>
        <dbReference type="ARBA" id="ARBA00009437"/>
    </source>
</evidence>
<protein>
    <recommendedName>
        <fullName evidence="5">HTH lysR-type domain-containing protein</fullName>
    </recommendedName>
</protein>
<keyword evidence="2" id="KW-0805">Transcription regulation</keyword>
<proteinExistence type="inferred from homology"/>
<comment type="similarity">
    <text evidence="1">Belongs to the LysR transcriptional regulatory family.</text>
</comment>
<accession>A0A1J0ERJ8</accession>
<dbReference type="Gene3D" id="1.10.10.10">
    <property type="entry name" value="Winged helix-like DNA-binding domain superfamily/Winged helix DNA-binding domain"/>
    <property type="match status" value="1"/>
</dbReference>